<feature type="domain" description="AMP-binding enzyme C-terminal" evidence="7">
    <location>
        <begin position="535"/>
        <end position="614"/>
    </location>
</feature>
<dbReference type="InterPro" id="IPR025110">
    <property type="entry name" value="AMP-bd_C"/>
</dbReference>
<dbReference type="Pfam" id="PF00501">
    <property type="entry name" value="AMP-binding"/>
    <property type="match status" value="1"/>
</dbReference>
<evidence type="ECO:0000256" key="5">
    <source>
        <dbReference type="ARBA" id="ARBA00022840"/>
    </source>
</evidence>
<dbReference type="GeneID" id="74947097"/>
<accession>A0A060HKT2</accession>
<dbReference type="GO" id="GO:0006085">
    <property type="term" value="P:acetyl-CoA biosynthetic process"/>
    <property type="evidence" value="ECO:0007669"/>
    <property type="project" value="TreeGrafter"/>
</dbReference>
<dbReference type="AlphaFoldDB" id="A0A060HKT2"/>
<dbReference type="STRING" id="926571.NVIE_018380"/>
<dbReference type="EMBL" id="CP007536">
    <property type="protein sequence ID" value="AIC16093.1"/>
    <property type="molecule type" value="Genomic_DNA"/>
</dbReference>
<name>A0A060HKT2_9ARCH</name>
<dbReference type="KEGG" id="nvn:NVIE_018380"/>
<dbReference type="InterPro" id="IPR000873">
    <property type="entry name" value="AMP-dep_synth/lig_dom"/>
</dbReference>
<evidence type="ECO:0000313" key="10">
    <source>
        <dbReference type="Proteomes" id="UP000027093"/>
    </source>
</evidence>
<protein>
    <recommendedName>
        <fullName evidence="2">acetate--CoA ligase</fullName>
        <ecNumber evidence="2">6.2.1.1</ecNumber>
    </recommendedName>
</protein>
<dbReference type="GO" id="GO:0005524">
    <property type="term" value="F:ATP binding"/>
    <property type="evidence" value="ECO:0007669"/>
    <property type="project" value="UniProtKB-KW"/>
</dbReference>
<keyword evidence="4" id="KW-0547">Nucleotide-binding</keyword>
<evidence type="ECO:0000256" key="3">
    <source>
        <dbReference type="ARBA" id="ARBA00022598"/>
    </source>
</evidence>
<dbReference type="SUPFAM" id="SSF56801">
    <property type="entry name" value="Acetyl-CoA synthetase-like"/>
    <property type="match status" value="1"/>
</dbReference>
<dbReference type="InterPro" id="IPR020845">
    <property type="entry name" value="AMP-binding_CS"/>
</dbReference>
<dbReference type="PANTHER" id="PTHR24095">
    <property type="entry name" value="ACETYL-COENZYME A SYNTHETASE"/>
    <property type="match status" value="1"/>
</dbReference>
<dbReference type="Gene3D" id="3.40.50.12780">
    <property type="entry name" value="N-terminal domain of ligase-like"/>
    <property type="match status" value="1"/>
</dbReference>
<evidence type="ECO:0000313" key="9">
    <source>
        <dbReference type="EMBL" id="AIC16093.1"/>
    </source>
</evidence>
<dbReference type="Pfam" id="PF13193">
    <property type="entry name" value="AMP-binding_C"/>
    <property type="match status" value="1"/>
</dbReference>
<feature type="domain" description="Acetyl-coenzyme A synthetase N-terminal" evidence="8">
    <location>
        <begin position="40"/>
        <end position="98"/>
    </location>
</feature>
<dbReference type="Gene3D" id="3.30.300.30">
    <property type="match status" value="1"/>
</dbReference>
<dbReference type="RefSeq" id="WP_227717312.1">
    <property type="nucleotide sequence ID" value="NZ_CP007536.1"/>
</dbReference>
<evidence type="ECO:0000256" key="1">
    <source>
        <dbReference type="ARBA" id="ARBA00006432"/>
    </source>
</evidence>
<keyword evidence="5" id="KW-0067">ATP-binding</keyword>
<organism evidence="9 10">
    <name type="scientific">Nitrososphaera viennensis EN76</name>
    <dbReference type="NCBI Taxonomy" id="926571"/>
    <lineage>
        <taxon>Archaea</taxon>
        <taxon>Nitrososphaerota</taxon>
        <taxon>Nitrososphaeria</taxon>
        <taxon>Nitrososphaerales</taxon>
        <taxon>Nitrososphaeraceae</taxon>
        <taxon>Nitrososphaera</taxon>
    </lineage>
</organism>
<proteinExistence type="inferred from homology"/>
<evidence type="ECO:0000259" key="8">
    <source>
        <dbReference type="Pfam" id="PF16177"/>
    </source>
</evidence>
<dbReference type="Proteomes" id="UP000027093">
    <property type="component" value="Chromosome"/>
</dbReference>
<dbReference type="InterPro" id="IPR032387">
    <property type="entry name" value="ACAS_N"/>
</dbReference>
<evidence type="ECO:0000256" key="2">
    <source>
        <dbReference type="ARBA" id="ARBA00013275"/>
    </source>
</evidence>
<dbReference type="PROSITE" id="PS00455">
    <property type="entry name" value="AMP_BINDING"/>
    <property type="match status" value="1"/>
</dbReference>
<dbReference type="Pfam" id="PF16177">
    <property type="entry name" value="ACAS_N"/>
    <property type="match status" value="1"/>
</dbReference>
<gene>
    <name evidence="9" type="primary">acsA2</name>
    <name evidence="9" type="ORF">NVIE_018380</name>
</gene>
<keyword evidence="10" id="KW-1185">Reference proteome</keyword>
<feature type="domain" description="AMP-dependent synthetase/ligase" evidence="6">
    <location>
        <begin position="100"/>
        <end position="479"/>
    </location>
</feature>
<evidence type="ECO:0000256" key="4">
    <source>
        <dbReference type="ARBA" id="ARBA00022741"/>
    </source>
</evidence>
<evidence type="ECO:0000259" key="6">
    <source>
        <dbReference type="Pfam" id="PF00501"/>
    </source>
</evidence>
<dbReference type="PANTHER" id="PTHR24095:SF14">
    <property type="entry name" value="ACETYL-COENZYME A SYNTHETASE 1"/>
    <property type="match status" value="1"/>
</dbReference>
<keyword evidence="3 9" id="KW-0436">Ligase</keyword>
<dbReference type="InterPro" id="IPR042099">
    <property type="entry name" value="ANL_N_sf"/>
</dbReference>
<reference evidence="9 10" key="1">
    <citation type="journal article" date="2014" name="Int. J. Syst. Evol. Microbiol.">
        <title>Nitrososphaera viennensis gen. nov., sp. nov., an aerobic and mesophilic, ammonia-oxidizing archaeon from soil and a member of the archaeal phylum Thaumarchaeota.</title>
        <authorList>
            <person name="Stieglmeier M."/>
            <person name="Klingl A."/>
            <person name="Alves R.J."/>
            <person name="Rittmann S.K."/>
            <person name="Melcher M."/>
            <person name="Leisch N."/>
            <person name="Schleper C."/>
        </authorList>
    </citation>
    <scope>NUCLEOTIDE SEQUENCE [LARGE SCALE GENOMIC DNA]</scope>
    <source>
        <strain evidence="9">EN76</strain>
    </source>
</reference>
<dbReference type="GO" id="GO:0003987">
    <property type="term" value="F:acetate-CoA ligase activity"/>
    <property type="evidence" value="ECO:0007669"/>
    <property type="project" value="UniProtKB-EC"/>
</dbReference>
<sequence>MALAFNNLEGEGPFAFQPSAGHLAHSNIARFMKKHGISDYKELVKRANGDISWYWDAVNDDLGLEWFQKYGRVYDSSAAGVPWTKWFIGGRCNIVANAIDRHAKKSPDKVAYIFAGENSARKVTYGELDLEVGRLASALLDAGVKKGDVVGIYLPMIPEAFFAIFACSKIGAVHATVFSGFSAPALRSRLVDSGARLLITADSAKRRGKDIDLKAQWSQAIEGTKVGKVVTVGGKSGGGNSIVNYSDFVKGKKKQAKTEAMDSEDPLFILYTSGTTGQPKGTLQVHGGFMAVAAQQAAYLIDMKPDDVLFWYADIGWITGQVWVVYGSPIVGATALVYEEALDYPAPDTWCRLVQDHKVSIFGAAPTAIRLFMKSNVNTGSYDLSSLRMLACTGEPINREAWDWYFEKVGRKKCPVINLSGGTEIGGAILSALPVMPLRPCTVGCPIPGFDAGVLDESGRPAGEGLLVIKKPWPSMSRGILNDPARFIETYFSKYGKNVWYHGDIVLVDDDGLWYMRGRADDVIKVAGHRIGTAEVEAAAASHPAVAEAVAVGRPDDLKGEVIVVCAVIRDGHHQPDEGLKSEIAKKVEESIGRFARPEEVRLVPELPKTRTGKLVRRLVRAKVAGESMSGQDVSTVENPHCLDLI</sequence>
<dbReference type="EC" id="6.2.1.1" evidence="2"/>
<evidence type="ECO:0000259" key="7">
    <source>
        <dbReference type="Pfam" id="PF13193"/>
    </source>
</evidence>
<comment type="similarity">
    <text evidence="1">Belongs to the ATP-dependent AMP-binding enzyme family.</text>
</comment>
<dbReference type="HOGENOM" id="CLU_000022_3_6_2"/>
<dbReference type="InterPro" id="IPR045851">
    <property type="entry name" value="AMP-bd_C_sf"/>
</dbReference>